<dbReference type="VEuPathDB" id="VectorBase:GAUT049031"/>
<reference evidence="2" key="1">
    <citation type="submission" date="2020-05" db="UniProtKB">
        <authorList>
            <consortium name="EnsemblMetazoa"/>
        </authorList>
    </citation>
    <scope>IDENTIFICATION</scope>
    <source>
        <strain evidence="2">TTRI</strain>
    </source>
</reference>
<keyword evidence="3" id="KW-1185">Reference proteome</keyword>
<name>A0A1A9VVJ0_GLOAU</name>
<evidence type="ECO:0000256" key="1">
    <source>
        <dbReference type="SAM" id="MobiDB-lite"/>
    </source>
</evidence>
<protein>
    <submittedName>
        <fullName evidence="2">Uncharacterized protein</fullName>
    </submittedName>
</protein>
<feature type="region of interest" description="Disordered" evidence="1">
    <location>
        <begin position="129"/>
        <end position="151"/>
    </location>
</feature>
<evidence type="ECO:0000313" key="2">
    <source>
        <dbReference type="EnsemblMetazoa" id="GAUT049031-PA"/>
    </source>
</evidence>
<sequence>MAFRCAVNSRPVNGSDAGTLLSTGTVRSGQIKNPGFMIDNLLRRNVKKKKKRNLFTSLNSLQKKLTSVFGSTRSTIKCYCDCISTTGVMNVHFIGMTMAIEDTAYGFPKASDESIKLARPHIPTCIVPRRANRNRDNHPSSQQPLKYLQPDSCDADSTRVRRIQPAIPARTTDRDVYRSSAEYSNPLQSSSLHSTWMQLSMADLHRPTPS</sequence>
<dbReference type="Proteomes" id="UP000078200">
    <property type="component" value="Unassembled WGS sequence"/>
</dbReference>
<proteinExistence type="predicted"/>
<evidence type="ECO:0000313" key="3">
    <source>
        <dbReference type="Proteomes" id="UP000078200"/>
    </source>
</evidence>
<organism evidence="2 3">
    <name type="scientific">Glossina austeni</name>
    <name type="common">Savannah tsetse fly</name>
    <dbReference type="NCBI Taxonomy" id="7395"/>
    <lineage>
        <taxon>Eukaryota</taxon>
        <taxon>Metazoa</taxon>
        <taxon>Ecdysozoa</taxon>
        <taxon>Arthropoda</taxon>
        <taxon>Hexapoda</taxon>
        <taxon>Insecta</taxon>
        <taxon>Pterygota</taxon>
        <taxon>Neoptera</taxon>
        <taxon>Endopterygota</taxon>
        <taxon>Diptera</taxon>
        <taxon>Brachycera</taxon>
        <taxon>Muscomorpha</taxon>
        <taxon>Hippoboscoidea</taxon>
        <taxon>Glossinidae</taxon>
        <taxon>Glossina</taxon>
    </lineage>
</organism>
<dbReference type="AlphaFoldDB" id="A0A1A9VVJ0"/>
<accession>A0A1A9VVJ0</accession>
<dbReference type="EnsemblMetazoa" id="GAUT049031-RA">
    <property type="protein sequence ID" value="GAUT049031-PA"/>
    <property type="gene ID" value="GAUT049031"/>
</dbReference>